<dbReference type="eggNOG" id="ENOG5033063">
    <property type="taxonomic scope" value="Bacteria"/>
</dbReference>
<sequence>MLETIAGFLSPKPRLLALAAGAAVLAVLLAVAGVRCVLLSASLKAEQAAHAATAERGLRALAELRAEHADENTVRALAVADAERTARRKLEEETARANTLATELMQTRTRLADARRELSRRIATHAAQDIAVAGPVFGPDFVRLYNEAISLAPATGAGGGPLPEDAAAAGTGATAHAAPGADAGLLRAAPGIAGAATVSGADILAHIRDYGGRCQALEAQVNALINFAEAP</sequence>
<keyword evidence="1" id="KW-0175">Coiled coil</keyword>
<reference evidence="2" key="1">
    <citation type="submission" date="2008-10" db="EMBL/GenBank/DDBJ databases">
        <title>Complete sequence of Desulfovibrio vulgaris str. 'Miyazaki F'.</title>
        <authorList>
            <person name="Lucas S."/>
            <person name="Copeland A."/>
            <person name="Lapidus A."/>
            <person name="Glavina del Rio T."/>
            <person name="Dalin E."/>
            <person name="Tice H."/>
            <person name="Bruce D."/>
            <person name="Goodwin L."/>
            <person name="Pitluck S."/>
            <person name="Sims D."/>
            <person name="Brettin T."/>
            <person name="Detter J.C."/>
            <person name="Han C."/>
            <person name="Larimer F."/>
            <person name="Land M."/>
            <person name="Hauser L."/>
            <person name="Kyrpides N."/>
            <person name="Mikhailova N."/>
            <person name="Hazen T.C."/>
            <person name="Richardson P."/>
        </authorList>
    </citation>
    <scope>NUCLEOTIDE SEQUENCE</scope>
    <source>
        <strain evidence="2">Miyazaki F</strain>
    </source>
</reference>
<protein>
    <submittedName>
        <fullName evidence="2">Uncharacterized protein</fullName>
    </submittedName>
</protein>
<dbReference type="EMBL" id="CP001197">
    <property type="protein sequence ID" value="ACL07681.1"/>
    <property type="molecule type" value="Genomic_DNA"/>
</dbReference>
<gene>
    <name evidence="2" type="ordered locus">DvMF_0724</name>
</gene>
<dbReference type="AlphaFoldDB" id="B8DKX8"/>
<evidence type="ECO:0000256" key="1">
    <source>
        <dbReference type="SAM" id="Coils"/>
    </source>
</evidence>
<proteinExistence type="predicted"/>
<dbReference type="HOGENOM" id="CLU_107566_1_0_7"/>
<dbReference type="KEGG" id="dvm:DvMF_0724"/>
<accession>B8DKX8</accession>
<dbReference type="OrthoDB" id="5462473at2"/>
<dbReference type="STRING" id="883.DvMF_0724"/>
<organism evidence="2">
    <name type="scientific">Nitratidesulfovibrio vulgaris (strain DSM 19637 / Miyazaki F)</name>
    <name type="common">Desulfovibrio vulgaris</name>
    <dbReference type="NCBI Taxonomy" id="883"/>
    <lineage>
        <taxon>Bacteria</taxon>
        <taxon>Pseudomonadati</taxon>
        <taxon>Thermodesulfobacteriota</taxon>
        <taxon>Desulfovibrionia</taxon>
        <taxon>Desulfovibrionales</taxon>
        <taxon>Desulfovibrionaceae</taxon>
        <taxon>Nitratidesulfovibrio</taxon>
    </lineage>
</organism>
<feature type="coiled-coil region" evidence="1">
    <location>
        <begin position="87"/>
        <end position="117"/>
    </location>
</feature>
<evidence type="ECO:0000313" key="2">
    <source>
        <dbReference type="EMBL" id="ACL07681.1"/>
    </source>
</evidence>
<name>B8DKX8_NITV9</name>